<dbReference type="OrthoDB" id="5770315at2"/>
<name>A0A0W1AP14_9GAMM</name>
<dbReference type="PATRIC" id="fig|66969.6.peg.62"/>
<comment type="caution">
    <text evidence="1">The sequence shown here is derived from an EMBL/GenBank/DDBJ whole genome shotgun (WGS) entry which is preliminary data.</text>
</comment>
<keyword evidence="2" id="KW-1185">Reference proteome</keyword>
<dbReference type="Proteomes" id="UP000054729">
    <property type="component" value="Unassembled WGS sequence"/>
</dbReference>
<dbReference type="AlphaFoldDB" id="A0A0W1AP14"/>
<gene>
    <name evidence="1" type="ORF">Lwal_0056</name>
</gene>
<evidence type="ECO:0000313" key="2">
    <source>
        <dbReference type="Proteomes" id="UP000054729"/>
    </source>
</evidence>
<sequence>MKEVSRLKIQMAKKYLHKKIKQGDNGYPAATVAYYGPNADIASKVVVTILLNEDDDPAYVEKWYSSMDIRKVDFVHLEIVEFIKSFQVRSIFALGEKILGCPHEEGIDYEENGHCPECPYWKDKDRWDL</sequence>
<dbReference type="RefSeq" id="WP_083499994.1">
    <property type="nucleotide sequence ID" value="NZ_CAAAIQ010000029.1"/>
</dbReference>
<accession>A0A0W1AP14</accession>
<proteinExistence type="predicted"/>
<protein>
    <submittedName>
        <fullName evidence="1">Uncharacterized protein</fullName>
    </submittedName>
</protein>
<evidence type="ECO:0000313" key="1">
    <source>
        <dbReference type="EMBL" id="KTD83068.1"/>
    </source>
</evidence>
<reference evidence="1 2" key="1">
    <citation type="submission" date="2015-11" db="EMBL/GenBank/DDBJ databases">
        <title>Genomic analysis of 38 Legionella species identifies large and diverse effector repertoires.</title>
        <authorList>
            <person name="Burstein D."/>
            <person name="Amaro F."/>
            <person name="Zusman T."/>
            <person name="Lifshitz Z."/>
            <person name="Cohen O."/>
            <person name="Gilbert J.A."/>
            <person name="Pupko T."/>
            <person name="Shuman H.A."/>
            <person name="Segal G."/>
        </authorList>
    </citation>
    <scope>NUCLEOTIDE SEQUENCE [LARGE SCALE GENOMIC DNA]</scope>
    <source>
        <strain evidence="1 2">ATCC 51914</strain>
    </source>
</reference>
<organism evidence="1 2">
    <name type="scientific">Legionella waltersii</name>
    <dbReference type="NCBI Taxonomy" id="66969"/>
    <lineage>
        <taxon>Bacteria</taxon>
        <taxon>Pseudomonadati</taxon>
        <taxon>Pseudomonadota</taxon>
        <taxon>Gammaproteobacteria</taxon>
        <taxon>Legionellales</taxon>
        <taxon>Legionellaceae</taxon>
        <taxon>Legionella</taxon>
    </lineage>
</organism>
<dbReference type="EMBL" id="LNZB01000002">
    <property type="protein sequence ID" value="KTD83068.1"/>
    <property type="molecule type" value="Genomic_DNA"/>
</dbReference>